<organism evidence="8 9">
    <name type="scientific">Beauveria asiatica</name>
    <dbReference type="NCBI Taxonomy" id="1069075"/>
    <lineage>
        <taxon>Eukaryota</taxon>
        <taxon>Fungi</taxon>
        <taxon>Dikarya</taxon>
        <taxon>Ascomycota</taxon>
        <taxon>Pezizomycotina</taxon>
        <taxon>Sordariomycetes</taxon>
        <taxon>Hypocreomycetidae</taxon>
        <taxon>Hypocreales</taxon>
        <taxon>Cordycipitaceae</taxon>
        <taxon>Beauveria</taxon>
    </lineage>
</organism>
<dbReference type="Gene3D" id="3.20.120.10">
    <property type="entry name" value="Hydrophobin"/>
    <property type="match status" value="1"/>
</dbReference>
<feature type="chain" id="PRO_5043721257" description="Hydrophobin" evidence="7">
    <location>
        <begin position="16"/>
        <end position="94"/>
    </location>
</feature>
<keyword evidence="9" id="KW-1185">Reference proteome</keyword>
<evidence type="ECO:0000313" key="9">
    <source>
        <dbReference type="Proteomes" id="UP001397290"/>
    </source>
</evidence>
<keyword evidence="4" id="KW-0964">Secreted</keyword>
<reference evidence="8 9" key="1">
    <citation type="submission" date="2020-02" db="EMBL/GenBank/DDBJ databases">
        <title>Comparative genomics of the hypocrealean fungal genus Beauvera.</title>
        <authorList>
            <person name="Showalter D.N."/>
            <person name="Bushley K.E."/>
            <person name="Rehner S.A."/>
        </authorList>
    </citation>
    <scope>NUCLEOTIDE SEQUENCE [LARGE SCALE GENOMIC DNA]</scope>
    <source>
        <strain evidence="8 9">ARSEF4384</strain>
    </source>
</reference>
<keyword evidence="3" id="KW-0134">Cell wall</keyword>
<comment type="similarity">
    <text evidence="2">Belongs to the cerato-ulmin hydrophobin family.</text>
</comment>
<gene>
    <name evidence="8" type="ORF">G3M48_002158</name>
</gene>
<dbReference type="EMBL" id="JAAHCF010000017">
    <property type="protein sequence ID" value="KAK8150417.1"/>
    <property type="molecule type" value="Genomic_DNA"/>
</dbReference>
<evidence type="ECO:0000256" key="3">
    <source>
        <dbReference type="ARBA" id="ARBA00022512"/>
    </source>
</evidence>
<comment type="caution">
    <text evidence="8">The sequence shown here is derived from an EMBL/GenBank/DDBJ whole genome shotgun (WGS) entry which is preliminary data.</text>
</comment>
<sequence length="94" mass="9828">MKFIVFASLIVSALAVPAELAPRTSSSVCSSFLYSVPQCCATGIGSVVDLNCETPKEAPRSAKHLQEICSAKGQQAVCCTIPIFGQGILCTYAV</sequence>
<dbReference type="Proteomes" id="UP001397290">
    <property type="component" value="Unassembled WGS sequence"/>
</dbReference>
<dbReference type="PANTHER" id="PTHR42341">
    <property type="entry name" value="HYDROPHOBIN"/>
    <property type="match status" value="1"/>
</dbReference>
<evidence type="ECO:0000256" key="2">
    <source>
        <dbReference type="ARBA" id="ARBA00009576"/>
    </source>
</evidence>
<dbReference type="CDD" id="cd23508">
    <property type="entry name" value="hydrophobin_II"/>
    <property type="match status" value="1"/>
</dbReference>
<dbReference type="InterPro" id="IPR010636">
    <property type="entry name" value="Class_II_hydrophobin"/>
</dbReference>
<evidence type="ECO:0000256" key="1">
    <source>
        <dbReference type="ARBA" id="ARBA00004191"/>
    </source>
</evidence>
<proteinExistence type="inferred from homology"/>
<dbReference type="SUPFAM" id="SSF101751">
    <property type="entry name" value="Hydrophobin II, HfbII"/>
    <property type="match status" value="1"/>
</dbReference>
<protein>
    <recommendedName>
        <fullName evidence="10">Hydrophobin</fullName>
    </recommendedName>
</protein>
<evidence type="ECO:0000256" key="4">
    <source>
        <dbReference type="ARBA" id="ARBA00022525"/>
    </source>
</evidence>
<evidence type="ECO:0000313" key="8">
    <source>
        <dbReference type="EMBL" id="KAK8150417.1"/>
    </source>
</evidence>
<evidence type="ECO:0000256" key="7">
    <source>
        <dbReference type="SAM" id="SignalP"/>
    </source>
</evidence>
<dbReference type="InterPro" id="IPR036686">
    <property type="entry name" value="Class_II_Hydrophobin_sf"/>
</dbReference>
<evidence type="ECO:0008006" key="10">
    <source>
        <dbReference type="Google" id="ProtNLM"/>
    </source>
</evidence>
<evidence type="ECO:0000256" key="6">
    <source>
        <dbReference type="ARBA" id="ARBA00023157"/>
    </source>
</evidence>
<dbReference type="PANTHER" id="PTHR42341:SF1">
    <property type="entry name" value="HYDROPHOBIN"/>
    <property type="match status" value="1"/>
</dbReference>
<dbReference type="AlphaFoldDB" id="A0AAW0S7S8"/>
<name>A0AAW0S7S8_9HYPO</name>
<dbReference type="GO" id="GO:0005576">
    <property type="term" value="C:extracellular region"/>
    <property type="evidence" value="ECO:0007669"/>
    <property type="project" value="InterPro"/>
</dbReference>
<accession>A0AAW0S7S8</accession>
<keyword evidence="5 7" id="KW-0732">Signal</keyword>
<dbReference type="Pfam" id="PF06766">
    <property type="entry name" value="Hydrophobin_2"/>
    <property type="match status" value="1"/>
</dbReference>
<feature type="signal peptide" evidence="7">
    <location>
        <begin position="1"/>
        <end position="15"/>
    </location>
</feature>
<keyword evidence="6" id="KW-1015">Disulfide bond</keyword>
<comment type="subcellular location">
    <subcellularLocation>
        <location evidence="1">Secreted</location>
        <location evidence="1">Cell wall</location>
    </subcellularLocation>
</comment>
<evidence type="ECO:0000256" key="5">
    <source>
        <dbReference type="ARBA" id="ARBA00022729"/>
    </source>
</evidence>